<evidence type="ECO:0000313" key="3">
    <source>
        <dbReference type="Proteomes" id="UP000467249"/>
    </source>
</evidence>
<keyword evidence="3" id="KW-1185">Reference proteome</keyword>
<keyword evidence="1" id="KW-0732">Signal</keyword>
<evidence type="ECO:0008006" key="4">
    <source>
        <dbReference type="Google" id="ProtNLM"/>
    </source>
</evidence>
<dbReference type="KEGG" id="many:MANY_49940"/>
<dbReference type="AlphaFoldDB" id="A0A6N4WHI2"/>
<accession>A0A6N4WHI2</accession>
<dbReference type="PROSITE" id="PS51257">
    <property type="entry name" value="PROKAR_LIPOPROTEIN"/>
    <property type="match status" value="1"/>
</dbReference>
<gene>
    <name evidence="2" type="ORF">MANY_49940</name>
</gene>
<sequence>MTRLVWAASAAVVLAAPIVAGCVRDSAGTAVLAESSVATSATTSISASASATATAETSEPGVVETTRQSLPAGATVCPQKFSGATAVATVGDPAAPTITVALPDGWSATPGSGDVGARLAGPDDMLAEISITATPLEPAAAFTRYSDSLMAKYPISTLSLLPADLCGFSGQKLMGTWADDPDESIQYEDRIAHIWTNSKSYLVAIHVEAPSGATGFDAAADTLTGDFGVVIP</sequence>
<dbReference type="Proteomes" id="UP000467249">
    <property type="component" value="Chromosome"/>
</dbReference>
<protein>
    <recommendedName>
        <fullName evidence="4">Lipoprotein LpqN</fullName>
    </recommendedName>
</protein>
<evidence type="ECO:0000313" key="2">
    <source>
        <dbReference type="EMBL" id="BBZ79657.1"/>
    </source>
</evidence>
<dbReference type="EMBL" id="AP022620">
    <property type="protein sequence ID" value="BBZ79657.1"/>
    <property type="molecule type" value="Genomic_DNA"/>
</dbReference>
<organism evidence="2 3">
    <name type="scientific">Mycolicibacterium anyangense</name>
    <dbReference type="NCBI Taxonomy" id="1431246"/>
    <lineage>
        <taxon>Bacteria</taxon>
        <taxon>Bacillati</taxon>
        <taxon>Actinomycetota</taxon>
        <taxon>Actinomycetes</taxon>
        <taxon>Mycobacteriales</taxon>
        <taxon>Mycobacteriaceae</taxon>
        <taxon>Mycolicibacterium</taxon>
    </lineage>
</organism>
<proteinExistence type="predicted"/>
<name>A0A6N4WHI2_9MYCO</name>
<dbReference type="RefSeq" id="WP_163807017.1">
    <property type="nucleotide sequence ID" value="NZ_AP022620.1"/>
</dbReference>
<feature type="chain" id="PRO_5039297592" description="Lipoprotein LpqN" evidence="1">
    <location>
        <begin position="21"/>
        <end position="232"/>
    </location>
</feature>
<reference evidence="2 3" key="1">
    <citation type="journal article" date="2019" name="Emerg. Microbes Infect.">
        <title>Comprehensive subspecies identification of 175 nontuberculous mycobacteria species based on 7547 genomic profiles.</title>
        <authorList>
            <person name="Matsumoto Y."/>
            <person name="Kinjo T."/>
            <person name="Motooka D."/>
            <person name="Nabeya D."/>
            <person name="Jung N."/>
            <person name="Uechi K."/>
            <person name="Horii T."/>
            <person name="Iida T."/>
            <person name="Fujita J."/>
            <person name="Nakamura S."/>
        </authorList>
    </citation>
    <scope>NUCLEOTIDE SEQUENCE [LARGE SCALE GENOMIC DNA]</scope>
    <source>
        <strain evidence="2 3">JCM 30275</strain>
    </source>
</reference>
<evidence type="ECO:0000256" key="1">
    <source>
        <dbReference type="SAM" id="SignalP"/>
    </source>
</evidence>
<feature type="signal peptide" evidence="1">
    <location>
        <begin position="1"/>
        <end position="20"/>
    </location>
</feature>